<sequence length="665" mass="73272">MKKQTSVIRRMYAGFAVMIGLFATTSTLTLMETKTIYGQLESVNTESVPLVTISSQANVELLVADKVFKDFLTTNDQDRMQQYESQFTESYDHFRQTLATLIDTAKDYPTLSSQLEALKALEDRYFTQAQVAMSNYRDQLAANEARQQSIRRFQQLHRDLNVRMKDVIADRSRVSELMLAKSYFDKLGQTESITSDALASSDVETINEAIKNNKRLVNHLSNSYRTLTSMIPDLKRTFDSSIEQYNQDIGQSGGVLDVHFNYIQAQERLYTSISNLAAEINNANALLESFRSQARGDMDTAIAQAGTSYQTGVRNTVLLGSLAAFLAVVIGWFLARNVRQPLASTLTTLEALTAGDMTKRITDNKFAEFGQLSHHINTLADHLQQLLSQLSDASAELTEVATQNQTTTADAKDRLNEQRQQTASVATAMTEMEHSVAQVTQSAQHTLDKVKNVESAAATGRNVMGRNISTTHQLSEQLDQSVQAVNQLQQMSSNIGSILDVIRTIADQTNLLALNAAIEAARAGEQGRGFAVVADEVRILAQRTTASTGEIESMIQELQSSSSQAVQVIESCVNEMEDSVNQTSEASSAMEEIEAIIIEISDMSSQIVQATEEQRSTTASIARSLEDISEIADANLAAMESVTSASLKLDHQAKEQNALVQRFTL</sequence>
<comment type="subcellular location">
    <subcellularLocation>
        <location evidence="1">Membrane</location>
    </subcellularLocation>
</comment>
<evidence type="ECO:0000256" key="6">
    <source>
        <dbReference type="SAM" id="Phobius"/>
    </source>
</evidence>
<dbReference type="SMART" id="SM00304">
    <property type="entry name" value="HAMP"/>
    <property type="match status" value="1"/>
</dbReference>
<keyword evidence="6" id="KW-0812">Transmembrane</keyword>
<comment type="similarity">
    <text evidence="3">Belongs to the methyl-accepting chemotaxis (MCP) protein family.</text>
</comment>
<keyword evidence="6" id="KW-1133">Transmembrane helix</keyword>
<evidence type="ECO:0000259" key="7">
    <source>
        <dbReference type="PROSITE" id="PS50111"/>
    </source>
</evidence>
<comment type="caution">
    <text evidence="9">The sequence shown here is derived from an EMBL/GenBank/DDBJ whole genome shotgun (WGS) entry which is preliminary data.</text>
</comment>
<dbReference type="Proteomes" id="UP000033633">
    <property type="component" value="Unassembled WGS sequence"/>
</dbReference>
<dbReference type="GO" id="GO:0004888">
    <property type="term" value="F:transmembrane signaling receptor activity"/>
    <property type="evidence" value="ECO:0007669"/>
    <property type="project" value="InterPro"/>
</dbReference>
<dbReference type="PROSITE" id="PS50111">
    <property type="entry name" value="CHEMOTAXIS_TRANSDUC_2"/>
    <property type="match status" value="1"/>
</dbReference>
<dbReference type="Gene3D" id="1.10.287.950">
    <property type="entry name" value="Methyl-accepting chemotaxis protein"/>
    <property type="match status" value="1"/>
</dbReference>
<dbReference type="InterPro" id="IPR003660">
    <property type="entry name" value="HAMP_dom"/>
</dbReference>
<evidence type="ECO:0000256" key="2">
    <source>
        <dbReference type="ARBA" id="ARBA00023224"/>
    </source>
</evidence>
<dbReference type="PRINTS" id="PR00260">
    <property type="entry name" value="CHEMTRNSDUCR"/>
</dbReference>
<reference evidence="9 10" key="1">
    <citation type="submission" date="2014-12" db="EMBL/GenBank/DDBJ databases">
        <title>Mercury Reductase activity and rhizosphere competence traits in the genome of root associated Photobacterium halotolerans MELD1.</title>
        <authorList>
            <person name="Mathew D.C."/>
            <person name="Huang C.-C."/>
        </authorList>
    </citation>
    <scope>NUCLEOTIDE SEQUENCE [LARGE SCALE GENOMIC DNA]</scope>
    <source>
        <strain evidence="9 10">MELD1</strain>
    </source>
</reference>
<dbReference type="PATRIC" id="fig|265726.11.peg.3110"/>
<keyword evidence="2 4" id="KW-0807">Transducer</keyword>
<evidence type="ECO:0000313" key="9">
    <source>
        <dbReference type="EMBL" id="KKD00669.1"/>
    </source>
</evidence>
<name>A0A0F5VEX0_9GAMM</name>
<feature type="domain" description="Methyl-accepting transducer" evidence="7">
    <location>
        <begin position="393"/>
        <end position="629"/>
    </location>
</feature>
<feature type="domain" description="HAMP" evidence="8">
    <location>
        <begin position="336"/>
        <end position="388"/>
    </location>
</feature>
<feature type="coiled-coil region" evidence="5">
    <location>
        <begin position="376"/>
        <end position="403"/>
    </location>
</feature>
<dbReference type="EMBL" id="JWYV01000003">
    <property type="protein sequence ID" value="KKD00669.1"/>
    <property type="molecule type" value="Genomic_DNA"/>
</dbReference>
<dbReference type="SUPFAM" id="SSF58104">
    <property type="entry name" value="Methyl-accepting chemotaxis protein (MCP) signaling domain"/>
    <property type="match status" value="1"/>
</dbReference>
<organism evidence="9 10">
    <name type="scientific">Photobacterium halotolerans</name>
    <dbReference type="NCBI Taxonomy" id="265726"/>
    <lineage>
        <taxon>Bacteria</taxon>
        <taxon>Pseudomonadati</taxon>
        <taxon>Pseudomonadota</taxon>
        <taxon>Gammaproteobacteria</taxon>
        <taxon>Vibrionales</taxon>
        <taxon>Vibrionaceae</taxon>
        <taxon>Photobacterium</taxon>
    </lineage>
</organism>
<dbReference type="PANTHER" id="PTHR32089:SF70">
    <property type="entry name" value="ENERGY TAXIS MODULATING METHYL ACCEPTING SENSORY TRANSDUCER"/>
    <property type="match status" value="1"/>
</dbReference>
<keyword evidence="6" id="KW-0472">Membrane</keyword>
<feature type="transmembrane region" description="Helical" evidence="6">
    <location>
        <begin position="12"/>
        <end position="31"/>
    </location>
</feature>
<evidence type="ECO:0000313" key="10">
    <source>
        <dbReference type="Proteomes" id="UP000033633"/>
    </source>
</evidence>
<dbReference type="Pfam" id="PF00015">
    <property type="entry name" value="MCPsignal"/>
    <property type="match status" value="1"/>
</dbReference>
<dbReference type="Pfam" id="PF00672">
    <property type="entry name" value="HAMP"/>
    <property type="match status" value="1"/>
</dbReference>
<evidence type="ECO:0000256" key="3">
    <source>
        <dbReference type="ARBA" id="ARBA00029447"/>
    </source>
</evidence>
<evidence type="ECO:0000256" key="5">
    <source>
        <dbReference type="SAM" id="Coils"/>
    </source>
</evidence>
<evidence type="ECO:0000256" key="4">
    <source>
        <dbReference type="PROSITE-ProRule" id="PRU00284"/>
    </source>
</evidence>
<dbReference type="InterPro" id="IPR004090">
    <property type="entry name" value="Chemotax_Me-accpt_rcpt"/>
</dbReference>
<evidence type="ECO:0000259" key="8">
    <source>
        <dbReference type="PROSITE" id="PS50885"/>
    </source>
</evidence>
<keyword evidence="5" id="KW-0175">Coiled coil</keyword>
<dbReference type="RefSeq" id="WP_234203155.1">
    <property type="nucleotide sequence ID" value="NZ_JWYV01000003.1"/>
</dbReference>
<dbReference type="AlphaFoldDB" id="A0A0F5VEX0"/>
<dbReference type="GO" id="GO:0006935">
    <property type="term" value="P:chemotaxis"/>
    <property type="evidence" value="ECO:0007669"/>
    <property type="project" value="InterPro"/>
</dbReference>
<dbReference type="InterPro" id="IPR004089">
    <property type="entry name" value="MCPsignal_dom"/>
</dbReference>
<evidence type="ECO:0000256" key="1">
    <source>
        <dbReference type="ARBA" id="ARBA00004370"/>
    </source>
</evidence>
<dbReference type="GO" id="GO:0007165">
    <property type="term" value="P:signal transduction"/>
    <property type="evidence" value="ECO:0007669"/>
    <property type="project" value="UniProtKB-KW"/>
</dbReference>
<dbReference type="CDD" id="cd11386">
    <property type="entry name" value="MCP_signal"/>
    <property type="match status" value="1"/>
</dbReference>
<dbReference type="STRING" id="265726.KY46_06045"/>
<keyword evidence="10" id="KW-1185">Reference proteome</keyword>
<accession>A0A0F5VEX0</accession>
<proteinExistence type="inferred from homology"/>
<dbReference type="FunFam" id="1.10.287.950:FF:000001">
    <property type="entry name" value="Methyl-accepting chemotaxis sensory transducer"/>
    <property type="match status" value="1"/>
</dbReference>
<dbReference type="GO" id="GO:0016020">
    <property type="term" value="C:membrane"/>
    <property type="evidence" value="ECO:0007669"/>
    <property type="project" value="UniProtKB-SubCell"/>
</dbReference>
<gene>
    <name evidence="9" type="ORF">KY46_06045</name>
</gene>
<protein>
    <submittedName>
        <fullName evidence="9">Chemotaxis protein</fullName>
    </submittedName>
</protein>
<dbReference type="PROSITE" id="PS50885">
    <property type="entry name" value="HAMP"/>
    <property type="match status" value="1"/>
</dbReference>
<dbReference type="PANTHER" id="PTHR32089">
    <property type="entry name" value="METHYL-ACCEPTING CHEMOTAXIS PROTEIN MCPB"/>
    <property type="match status" value="1"/>
</dbReference>
<dbReference type="SMART" id="SM00283">
    <property type="entry name" value="MA"/>
    <property type="match status" value="1"/>
</dbReference>